<dbReference type="Pfam" id="PF13968">
    <property type="entry name" value="DUF4220"/>
    <property type="match status" value="1"/>
</dbReference>
<keyword evidence="3" id="KW-1185">Reference proteome</keyword>
<proteinExistence type="predicted"/>
<accession>A0ABR2EYN9</accession>
<gene>
    <name evidence="2" type="ORF">V6N12_006390</name>
</gene>
<comment type="caution">
    <text evidence="2">The sequence shown here is derived from an EMBL/GenBank/DDBJ whole genome shotgun (WGS) entry which is preliminary data.</text>
</comment>
<dbReference type="EMBL" id="JBBPBM010000009">
    <property type="protein sequence ID" value="KAK8567819.1"/>
    <property type="molecule type" value="Genomic_DNA"/>
</dbReference>
<dbReference type="InterPro" id="IPR025315">
    <property type="entry name" value="DUF4220"/>
</dbReference>
<dbReference type="Proteomes" id="UP001472677">
    <property type="component" value="Unassembled WGS sequence"/>
</dbReference>
<name>A0ABR2EYN9_9ROSI</name>
<sequence>MERMGSPVFGCDESFPVAASHPISIRSTKIQGKMLTLRRRDCVGHLAEGSAAVELWVPFLLWHLGSPANITAYSLEDNELWLRHFLGLVSNGAQAVYIYLKFRTAGRGSNYQFDLVMIPLLVCGILKYAERIVALRSASSEQLRNTLYSDAERSQLNFDGNEMVRTGMYEPTAEPETQTNDEYPQLRFLHESCKSFEIFRPLFLDLRSRFPTSTIRRGFS</sequence>
<protein>
    <recommendedName>
        <fullName evidence="1">DUF4220 domain-containing protein</fullName>
    </recommendedName>
</protein>
<dbReference type="PANTHER" id="PTHR31325">
    <property type="entry name" value="OS01G0798800 PROTEIN-RELATED"/>
    <property type="match status" value="1"/>
</dbReference>
<evidence type="ECO:0000259" key="1">
    <source>
        <dbReference type="Pfam" id="PF13968"/>
    </source>
</evidence>
<organism evidence="2 3">
    <name type="scientific">Hibiscus sabdariffa</name>
    <name type="common">roselle</name>
    <dbReference type="NCBI Taxonomy" id="183260"/>
    <lineage>
        <taxon>Eukaryota</taxon>
        <taxon>Viridiplantae</taxon>
        <taxon>Streptophyta</taxon>
        <taxon>Embryophyta</taxon>
        <taxon>Tracheophyta</taxon>
        <taxon>Spermatophyta</taxon>
        <taxon>Magnoliopsida</taxon>
        <taxon>eudicotyledons</taxon>
        <taxon>Gunneridae</taxon>
        <taxon>Pentapetalae</taxon>
        <taxon>rosids</taxon>
        <taxon>malvids</taxon>
        <taxon>Malvales</taxon>
        <taxon>Malvaceae</taxon>
        <taxon>Malvoideae</taxon>
        <taxon>Hibiscus</taxon>
    </lineage>
</organism>
<reference evidence="2 3" key="1">
    <citation type="journal article" date="2024" name="G3 (Bethesda)">
        <title>Genome assembly of Hibiscus sabdariffa L. provides insights into metabolisms of medicinal natural products.</title>
        <authorList>
            <person name="Kim T."/>
        </authorList>
    </citation>
    <scope>NUCLEOTIDE SEQUENCE [LARGE SCALE GENOMIC DNA]</scope>
    <source>
        <strain evidence="2">TK-2024</strain>
        <tissue evidence="2">Old leaves</tissue>
    </source>
</reference>
<evidence type="ECO:0000313" key="3">
    <source>
        <dbReference type="Proteomes" id="UP001472677"/>
    </source>
</evidence>
<feature type="domain" description="DUF4220" evidence="1">
    <location>
        <begin position="43"/>
        <end position="207"/>
    </location>
</feature>
<evidence type="ECO:0000313" key="2">
    <source>
        <dbReference type="EMBL" id="KAK8567819.1"/>
    </source>
</evidence>